<keyword evidence="2" id="KW-1185">Reference proteome</keyword>
<proteinExistence type="predicted"/>
<comment type="caution">
    <text evidence="1">The sequence shown here is derived from an EMBL/GenBank/DDBJ whole genome shotgun (WGS) entry which is preliminary data.</text>
</comment>
<name>A0ABS9CYR4_9RHOB</name>
<dbReference type="RefSeq" id="WP_235226274.1">
    <property type="nucleotide sequence ID" value="NZ_JAKGAQ010000003.1"/>
</dbReference>
<gene>
    <name evidence="1" type="ORF">L0664_12760</name>
</gene>
<evidence type="ECO:0000313" key="1">
    <source>
        <dbReference type="EMBL" id="MCF2871942.1"/>
    </source>
</evidence>
<dbReference type="EMBL" id="JAKGAQ010000003">
    <property type="protein sequence ID" value="MCF2871942.1"/>
    <property type="molecule type" value="Genomic_DNA"/>
</dbReference>
<organism evidence="1 2">
    <name type="scientific">Octadecabacter dasysiphoniae</name>
    <dbReference type="NCBI Taxonomy" id="2909341"/>
    <lineage>
        <taxon>Bacteria</taxon>
        <taxon>Pseudomonadati</taxon>
        <taxon>Pseudomonadota</taxon>
        <taxon>Alphaproteobacteria</taxon>
        <taxon>Rhodobacterales</taxon>
        <taxon>Roseobacteraceae</taxon>
        <taxon>Octadecabacter</taxon>
    </lineage>
</organism>
<accession>A0ABS9CYR4</accession>
<protein>
    <recommendedName>
        <fullName evidence="3">Sulfotransferase family protein</fullName>
    </recommendedName>
</protein>
<dbReference type="SUPFAM" id="SSF52540">
    <property type="entry name" value="P-loop containing nucleoside triphosphate hydrolases"/>
    <property type="match status" value="1"/>
</dbReference>
<sequence>MDILLHLGAHRCASTTFQSYLWNNRTKLAKQGLTCWTPKRTRDGLLCGLVRHPALISIKDERNAIRSIGRMRVEMARLRNGGQKALLISEENILGSMRNNILDTRLYSLLRERLMRFQPAFEGQKLTVALSIRSYEDYWASCLVNLVARGGVLPSVDLLDFLTTQPRRWRAMIRDIAAAFPQADIVVWPFERMADHPEAQLRAMWPQDFKGLENGDLWRNRGADLMRLNTILAMRGERPVKDGPIEAGTRWMPFDEDQRNVLRAEYRRDLTWLASGAEGLARYVDGRHGPTPDDTSGVHMLAHGIKNEIGSGRSTSAPHPDRADVTRTAQHAAVLFGGHNDGRQKGGAT</sequence>
<evidence type="ECO:0008006" key="3">
    <source>
        <dbReference type="Google" id="ProtNLM"/>
    </source>
</evidence>
<evidence type="ECO:0000313" key="2">
    <source>
        <dbReference type="Proteomes" id="UP001200557"/>
    </source>
</evidence>
<dbReference type="Proteomes" id="UP001200557">
    <property type="component" value="Unassembled WGS sequence"/>
</dbReference>
<reference evidence="1 2" key="1">
    <citation type="submission" date="2022-01" db="EMBL/GenBank/DDBJ databases">
        <title>Octadecabacter sp. nov., isolated from a marine alga.</title>
        <authorList>
            <person name="Jin M.S."/>
            <person name="Kim H.M."/>
            <person name="Han D.M."/>
            <person name="Jung J.J."/>
            <person name="Jeon C.O."/>
        </authorList>
    </citation>
    <scope>NUCLEOTIDE SEQUENCE [LARGE SCALE GENOMIC DNA]</scope>
    <source>
        <strain evidence="1 2">G9-8</strain>
    </source>
</reference>
<dbReference type="InterPro" id="IPR027417">
    <property type="entry name" value="P-loop_NTPase"/>
</dbReference>